<dbReference type="OMA" id="SETMQRW"/>
<dbReference type="eggNOG" id="KOG0143">
    <property type="taxonomic scope" value="Eukaryota"/>
</dbReference>
<dbReference type="Proteomes" id="UP000007115">
    <property type="component" value="Unassembled WGS sequence"/>
</dbReference>
<name>G9MK97_HYPVG</name>
<dbReference type="PANTHER" id="PTHR47990">
    <property type="entry name" value="2-OXOGLUTARATE (2OG) AND FE(II)-DEPENDENT OXYGENASE SUPERFAMILY PROTEIN-RELATED"/>
    <property type="match status" value="1"/>
</dbReference>
<evidence type="ECO:0000256" key="1">
    <source>
        <dbReference type="ARBA" id="ARBA00008056"/>
    </source>
</evidence>
<dbReference type="HOGENOM" id="CLU_010119_6_1_1"/>
<dbReference type="Pfam" id="PF03171">
    <property type="entry name" value="2OG-FeII_Oxy"/>
    <property type="match status" value="1"/>
</dbReference>
<organism evidence="4 5">
    <name type="scientific">Hypocrea virens (strain Gv29-8 / FGSC 10586)</name>
    <name type="common">Gliocladium virens</name>
    <name type="synonym">Trichoderma virens</name>
    <dbReference type="NCBI Taxonomy" id="413071"/>
    <lineage>
        <taxon>Eukaryota</taxon>
        <taxon>Fungi</taxon>
        <taxon>Dikarya</taxon>
        <taxon>Ascomycota</taxon>
        <taxon>Pezizomycotina</taxon>
        <taxon>Sordariomycetes</taxon>
        <taxon>Hypocreomycetidae</taxon>
        <taxon>Hypocreales</taxon>
        <taxon>Hypocreaceae</taxon>
        <taxon>Trichoderma</taxon>
    </lineage>
</organism>
<dbReference type="SUPFAM" id="SSF51197">
    <property type="entry name" value="Clavaminate synthase-like"/>
    <property type="match status" value="1"/>
</dbReference>
<dbReference type="RefSeq" id="XP_013960075.1">
    <property type="nucleotide sequence ID" value="XM_014104600.1"/>
</dbReference>
<dbReference type="GO" id="GO:0044283">
    <property type="term" value="P:small molecule biosynthetic process"/>
    <property type="evidence" value="ECO:0007669"/>
    <property type="project" value="UniProtKB-ARBA"/>
</dbReference>
<comment type="similarity">
    <text evidence="1 2">Belongs to the iron/ascorbate-dependent oxidoreductase family.</text>
</comment>
<dbReference type="InterPro" id="IPR026992">
    <property type="entry name" value="DIOX_N"/>
</dbReference>
<gene>
    <name evidence="4" type="ORF">TRIVIDRAFT_72869</name>
</gene>
<keyword evidence="5" id="KW-1185">Reference proteome</keyword>
<dbReference type="InterPro" id="IPR050231">
    <property type="entry name" value="Iron_ascorbate_oxido_reductase"/>
</dbReference>
<comment type="caution">
    <text evidence="4">The sequence shown here is derived from an EMBL/GenBank/DDBJ whole genome shotgun (WGS) entry which is preliminary data.</text>
</comment>
<dbReference type="VEuPathDB" id="FungiDB:TRIVIDRAFT_72869"/>
<proteinExistence type="inferred from homology"/>
<evidence type="ECO:0000259" key="3">
    <source>
        <dbReference type="PROSITE" id="PS51471"/>
    </source>
</evidence>
<evidence type="ECO:0000256" key="2">
    <source>
        <dbReference type="RuleBase" id="RU003682"/>
    </source>
</evidence>
<dbReference type="GeneID" id="25797574"/>
<dbReference type="PROSITE" id="PS51471">
    <property type="entry name" value="FE2OG_OXY"/>
    <property type="match status" value="1"/>
</dbReference>
<dbReference type="OrthoDB" id="288590at2759"/>
<accession>G9MK97</accession>
<keyword evidence="2" id="KW-0560">Oxidoreductase</keyword>
<sequence>MSIPLLDASQLQAGPDARSTYIRDLVQSFKDYGFVRLINHGIPEARVTQMFHLASEMFNLKPESKLEFVNVADGSPQRGYSAIGVEKTASLHSKLVGRSVDERLTDAREHFDCGSPLDQQFKNQWPKNLDQFQTEMESFYFQMERVTTNILSCLEEGLGSPPGTFNRLITHKSNASELRLNHYPPVPASLLQNGQVSRIWPHFDLGVITLLFTSSVGGLEVEDRISPGPQKFIPVESETQAELIVNISETLQRWTDDQLPAGLHRVSVPKSLEEEIKHNKNVEVPRRYSIAFLCKADRQAPVGTIPFFQTGETPRYQDICASEYHRLRLLAAY</sequence>
<dbReference type="EMBL" id="ABDF02000003">
    <property type="protein sequence ID" value="EHK25881.1"/>
    <property type="molecule type" value="Genomic_DNA"/>
</dbReference>
<dbReference type="STRING" id="413071.G9MK97"/>
<dbReference type="Pfam" id="PF14226">
    <property type="entry name" value="DIOX_N"/>
    <property type="match status" value="1"/>
</dbReference>
<reference evidence="4 5" key="1">
    <citation type="journal article" date="2011" name="Genome Biol.">
        <title>Comparative genome sequence analysis underscores mycoparasitism as the ancestral life style of Trichoderma.</title>
        <authorList>
            <person name="Kubicek C.P."/>
            <person name="Herrera-Estrella A."/>
            <person name="Seidl-Seiboth V."/>
            <person name="Martinez D.A."/>
            <person name="Druzhinina I.S."/>
            <person name="Thon M."/>
            <person name="Zeilinger S."/>
            <person name="Casas-Flores S."/>
            <person name="Horwitz B.A."/>
            <person name="Mukherjee P.K."/>
            <person name="Mukherjee M."/>
            <person name="Kredics L."/>
            <person name="Alcaraz L.D."/>
            <person name="Aerts A."/>
            <person name="Antal Z."/>
            <person name="Atanasova L."/>
            <person name="Cervantes-Badillo M.G."/>
            <person name="Challacombe J."/>
            <person name="Chertkov O."/>
            <person name="McCluskey K."/>
            <person name="Coulpier F."/>
            <person name="Deshpande N."/>
            <person name="von Doehren H."/>
            <person name="Ebbole D.J."/>
            <person name="Esquivel-Naranjo E.U."/>
            <person name="Fekete E."/>
            <person name="Flipphi M."/>
            <person name="Glaser F."/>
            <person name="Gomez-Rodriguez E.Y."/>
            <person name="Gruber S."/>
            <person name="Han C."/>
            <person name="Henrissat B."/>
            <person name="Hermosa R."/>
            <person name="Hernandez-Onate M."/>
            <person name="Karaffa L."/>
            <person name="Kosti I."/>
            <person name="Le Crom S."/>
            <person name="Lindquist E."/>
            <person name="Lucas S."/>
            <person name="Luebeck M."/>
            <person name="Luebeck P.S."/>
            <person name="Margeot A."/>
            <person name="Metz B."/>
            <person name="Misra M."/>
            <person name="Nevalainen H."/>
            <person name="Omann M."/>
            <person name="Packer N."/>
            <person name="Perrone G."/>
            <person name="Uresti-Rivera E.E."/>
            <person name="Salamov A."/>
            <person name="Schmoll M."/>
            <person name="Seiboth B."/>
            <person name="Shapiro H."/>
            <person name="Sukno S."/>
            <person name="Tamayo-Ramos J.A."/>
            <person name="Tisch D."/>
            <person name="Wiest A."/>
            <person name="Wilkinson H.H."/>
            <person name="Zhang M."/>
            <person name="Coutinho P.M."/>
            <person name="Kenerley C.M."/>
            <person name="Monte E."/>
            <person name="Baker S.E."/>
            <person name="Grigoriev I.V."/>
        </authorList>
    </citation>
    <scope>NUCLEOTIDE SEQUENCE [LARGE SCALE GENOMIC DNA]</scope>
    <source>
        <strain evidence="5">Gv29-8 / FGSC 10586</strain>
    </source>
</reference>
<dbReference type="InterPro" id="IPR044861">
    <property type="entry name" value="IPNS-like_FE2OG_OXY"/>
</dbReference>
<keyword evidence="2" id="KW-0479">Metal-binding</keyword>
<dbReference type="Gene3D" id="2.60.120.330">
    <property type="entry name" value="B-lactam Antibiotic, Isopenicillin N Synthase, Chain"/>
    <property type="match status" value="1"/>
</dbReference>
<keyword evidence="2" id="KW-0408">Iron</keyword>
<evidence type="ECO:0000313" key="5">
    <source>
        <dbReference type="Proteomes" id="UP000007115"/>
    </source>
</evidence>
<feature type="domain" description="Fe2OG dioxygenase" evidence="3">
    <location>
        <begin position="174"/>
        <end position="296"/>
    </location>
</feature>
<dbReference type="GO" id="GO:0016491">
    <property type="term" value="F:oxidoreductase activity"/>
    <property type="evidence" value="ECO:0007669"/>
    <property type="project" value="UniProtKB-KW"/>
</dbReference>
<dbReference type="InterPro" id="IPR027443">
    <property type="entry name" value="IPNS-like_sf"/>
</dbReference>
<protein>
    <recommendedName>
        <fullName evidence="3">Fe2OG dioxygenase domain-containing protein</fullName>
    </recommendedName>
</protein>
<dbReference type="InterPro" id="IPR005123">
    <property type="entry name" value="Oxoglu/Fe-dep_dioxygenase_dom"/>
</dbReference>
<dbReference type="AlphaFoldDB" id="G9MK97"/>
<dbReference type="GO" id="GO:0046872">
    <property type="term" value="F:metal ion binding"/>
    <property type="evidence" value="ECO:0007669"/>
    <property type="project" value="UniProtKB-KW"/>
</dbReference>
<evidence type="ECO:0000313" key="4">
    <source>
        <dbReference type="EMBL" id="EHK25881.1"/>
    </source>
</evidence>
<dbReference type="InParanoid" id="G9MK97"/>